<sequence length="264" mass="30130">MALIDRPVVHPDRKVVGFRPVKALRHFGKLVADKEDTEQVFHIIDALKGKKSLRQMEGFVATSEAQTLLERNEELPAILDDHARWTECAPNSLARNYVRFMEREGLTAAGLVEESRKFKPESELFHDLYEWYVERLRDTHDLFHVLTGYGRDPLGEVSLLGFSYEQNHSPGVLFIAYMGTRQVRKESGTNAPVFEALREGRKLGREAKKLAHQDLMALMPRDIDEVRAELNLGEPRIYKECLRQLEAENYEGLVVEGVGEKAAA</sequence>
<dbReference type="OrthoDB" id="9775927at2"/>
<dbReference type="InterPro" id="IPR007715">
    <property type="entry name" value="Coq4"/>
</dbReference>
<name>A0A845AUS6_9SPHN</name>
<reference evidence="1 2" key="1">
    <citation type="submission" date="2019-12" db="EMBL/GenBank/DDBJ databases">
        <title>Genomic-based taxomic classification of the family Erythrobacteraceae.</title>
        <authorList>
            <person name="Xu L."/>
        </authorList>
    </citation>
    <scope>NUCLEOTIDE SEQUENCE [LARGE SCALE GENOMIC DNA]</scope>
    <source>
        <strain evidence="1 2">JCM 16677</strain>
    </source>
</reference>
<dbReference type="EMBL" id="WTYE01000001">
    <property type="protein sequence ID" value="MXP32256.1"/>
    <property type="molecule type" value="Genomic_DNA"/>
</dbReference>
<keyword evidence="2" id="KW-1185">Reference proteome</keyword>
<dbReference type="Proteomes" id="UP000446786">
    <property type="component" value="Unassembled WGS sequence"/>
</dbReference>
<proteinExistence type="predicted"/>
<accession>A0A845AUS6</accession>
<dbReference type="GO" id="GO:0006744">
    <property type="term" value="P:ubiquinone biosynthetic process"/>
    <property type="evidence" value="ECO:0007669"/>
    <property type="project" value="InterPro"/>
</dbReference>
<protein>
    <recommendedName>
        <fullName evidence="3">Ubiquinone biosynthesis protein COQ4</fullName>
    </recommendedName>
</protein>
<dbReference type="RefSeq" id="WP_160779608.1">
    <property type="nucleotide sequence ID" value="NZ_BAAAZF010000001.1"/>
</dbReference>
<evidence type="ECO:0000313" key="2">
    <source>
        <dbReference type="Proteomes" id="UP000446786"/>
    </source>
</evidence>
<evidence type="ECO:0000313" key="1">
    <source>
        <dbReference type="EMBL" id="MXP32256.1"/>
    </source>
</evidence>
<dbReference type="AlphaFoldDB" id="A0A845AUS6"/>
<dbReference type="Pfam" id="PF05019">
    <property type="entry name" value="Coq4"/>
    <property type="match status" value="1"/>
</dbReference>
<organism evidence="1 2">
    <name type="scientific">Parerythrobacter jejuensis</name>
    <dbReference type="NCBI Taxonomy" id="795812"/>
    <lineage>
        <taxon>Bacteria</taxon>
        <taxon>Pseudomonadati</taxon>
        <taxon>Pseudomonadota</taxon>
        <taxon>Alphaproteobacteria</taxon>
        <taxon>Sphingomonadales</taxon>
        <taxon>Erythrobacteraceae</taxon>
        <taxon>Parerythrobacter</taxon>
    </lineage>
</organism>
<evidence type="ECO:0008006" key="3">
    <source>
        <dbReference type="Google" id="ProtNLM"/>
    </source>
</evidence>
<gene>
    <name evidence="1" type="ORF">GRI94_10550</name>
</gene>
<comment type="caution">
    <text evidence="1">The sequence shown here is derived from an EMBL/GenBank/DDBJ whole genome shotgun (WGS) entry which is preliminary data.</text>
</comment>